<dbReference type="InterPro" id="IPR013783">
    <property type="entry name" value="Ig-like_fold"/>
</dbReference>
<gene>
    <name evidence="2" type="ORF">CLV84_1444</name>
</gene>
<proteinExistence type="predicted"/>
<accession>A0A2S6IAG1</accession>
<dbReference type="EMBL" id="PTJC01000005">
    <property type="protein sequence ID" value="PPK88476.1"/>
    <property type="molecule type" value="Genomic_DNA"/>
</dbReference>
<dbReference type="OrthoDB" id="9803578at2"/>
<dbReference type="SUPFAM" id="SSF53474">
    <property type="entry name" value="alpha/beta-Hydrolases"/>
    <property type="match status" value="1"/>
</dbReference>
<feature type="signal peptide" evidence="1">
    <location>
        <begin position="1"/>
        <end position="28"/>
    </location>
</feature>
<dbReference type="GO" id="GO:0016747">
    <property type="term" value="F:acyltransferase activity, transferring groups other than amino-acyl groups"/>
    <property type="evidence" value="ECO:0007669"/>
    <property type="project" value="TreeGrafter"/>
</dbReference>
<dbReference type="Proteomes" id="UP000237662">
    <property type="component" value="Unassembled WGS sequence"/>
</dbReference>
<keyword evidence="1" id="KW-0732">Signal</keyword>
<reference evidence="2 3" key="1">
    <citation type="submission" date="2018-02" db="EMBL/GenBank/DDBJ databases">
        <title>Genomic Encyclopedia of Archaeal and Bacterial Type Strains, Phase II (KMG-II): from individual species to whole genera.</title>
        <authorList>
            <person name="Goeker M."/>
        </authorList>
    </citation>
    <scope>NUCLEOTIDE SEQUENCE [LARGE SCALE GENOMIC DNA]</scope>
    <source>
        <strain evidence="2 3">DSM 29526</strain>
    </source>
</reference>
<dbReference type="CDD" id="cd11294">
    <property type="entry name" value="E_set_Esterase_like_N"/>
    <property type="match status" value="1"/>
</dbReference>
<keyword evidence="3" id="KW-1185">Reference proteome</keyword>
<sequence>MGVLRNRFLSPRNLLVAALLTATADAFAQPPRGPQARSPQVHADGTITLEYLAPDAESVLLDGGQFGARDLPMEQDSNGIWRVTYGPIEPDIYPYAFKVDGVLVQDPANPHYFPNERFRGSLVDVPADTSLIHDLRDVPHGTVTYAYYPSVAGSTGRLLVYTPPGYDEEPDRRYPVYYLISGTTDTEETWYKAGRSNLILDNLIAEGRAEPMIVVMPYGNPAATVAEQRGEPKPDDPPRETEAAVARIDQFGEDLTENVIPYVDATYRTRPDRTSRAIGGFSRGGGQTLQTAFSHMDTFAWVCSYSAYLDTDLMESRFPDIAGKAAQTNDSLKLLWLSVGDEDFLYEDVREFMAYLDEHGVDYRKYISGGGHTWMNTKDYLARTAQLLFQ</sequence>
<dbReference type="InterPro" id="IPR050583">
    <property type="entry name" value="Mycobacterial_A85_antigen"/>
</dbReference>
<dbReference type="Gene3D" id="3.40.50.1820">
    <property type="entry name" value="alpha/beta hydrolase"/>
    <property type="match status" value="1"/>
</dbReference>
<organism evidence="2 3">
    <name type="scientific">Neolewinella xylanilytica</name>
    <dbReference type="NCBI Taxonomy" id="1514080"/>
    <lineage>
        <taxon>Bacteria</taxon>
        <taxon>Pseudomonadati</taxon>
        <taxon>Bacteroidota</taxon>
        <taxon>Saprospiria</taxon>
        <taxon>Saprospirales</taxon>
        <taxon>Lewinellaceae</taxon>
        <taxon>Neolewinella</taxon>
    </lineage>
</organism>
<evidence type="ECO:0000313" key="3">
    <source>
        <dbReference type="Proteomes" id="UP000237662"/>
    </source>
</evidence>
<dbReference type="Gene3D" id="2.60.40.10">
    <property type="entry name" value="Immunoglobulins"/>
    <property type="match status" value="1"/>
</dbReference>
<dbReference type="Pfam" id="PF00756">
    <property type="entry name" value="Esterase"/>
    <property type="match status" value="1"/>
</dbReference>
<evidence type="ECO:0000313" key="2">
    <source>
        <dbReference type="EMBL" id="PPK88476.1"/>
    </source>
</evidence>
<dbReference type="InterPro" id="IPR000801">
    <property type="entry name" value="Esterase-like"/>
</dbReference>
<dbReference type="InterPro" id="IPR029058">
    <property type="entry name" value="AB_hydrolase_fold"/>
</dbReference>
<dbReference type="SUPFAM" id="SSF81296">
    <property type="entry name" value="E set domains"/>
    <property type="match status" value="1"/>
</dbReference>
<feature type="chain" id="PRO_5015559084" evidence="1">
    <location>
        <begin position="29"/>
        <end position="390"/>
    </location>
</feature>
<name>A0A2S6IAG1_9BACT</name>
<evidence type="ECO:0000256" key="1">
    <source>
        <dbReference type="SAM" id="SignalP"/>
    </source>
</evidence>
<dbReference type="RefSeq" id="WP_104419022.1">
    <property type="nucleotide sequence ID" value="NZ_PTJC01000005.1"/>
</dbReference>
<dbReference type="InterPro" id="IPR014756">
    <property type="entry name" value="Ig_E-set"/>
</dbReference>
<dbReference type="AlphaFoldDB" id="A0A2S6IAG1"/>
<comment type="caution">
    <text evidence="2">The sequence shown here is derived from an EMBL/GenBank/DDBJ whole genome shotgun (WGS) entry which is preliminary data.</text>
</comment>
<dbReference type="PANTHER" id="PTHR48098:SF1">
    <property type="entry name" value="DIACYLGLYCEROL ACYLTRANSFERASE_MYCOLYLTRANSFERASE AG85A"/>
    <property type="match status" value="1"/>
</dbReference>
<protein>
    <submittedName>
        <fullName evidence="2">Enterochelin esterase family protein</fullName>
    </submittedName>
</protein>
<dbReference type="PANTHER" id="PTHR48098">
    <property type="entry name" value="ENTEROCHELIN ESTERASE-RELATED"/>
    <property type="match status" value="1"/>
</dbReference>